<dbReference type="AlphaFoldDB" id="A0A401QNK9"/>
<evidence type="ECO:0000313" key="2">
    <source>
        <dbReference type="EMBL" id="GCB86898.1"/>
    </source>
</evidence>
<name>A0A401QNK9_SCYTO</name>
<sequence>MVHDLPSDQLSLDGSSIQGGYTQTLDRKFRSNGESYLGPQGSSTVPRGYSYQDAYGRTPAPRIGYGDPALDGYGSLSRGARIDQRYQPAIDGYHRGPARLDVYGAQPQVRGGSNFNLNQSHPERFLSEPYGLEDDERSLGFDDPDYGLAHDYPTAKRSATPSDLRTRYLRR</sequence>
<reference evidence="2 3" key="1">
    <citation type="journal article" date="2018" name="Nat. Ecol. Evol.">
        <title>Shark genomes provide insights into elasmobranch evolution and the origin of vertebrates.</title>
        <authorList>
            <person name="Hara Y"/>
            <person name="Yamaguchi K"/>
            <person name="Onimaru K"/>
            <person name="Kadota M"/>
            <person name="Koyanagi M"/>
            <person name="Keeley SD"/>
            <person name="Tatsumi K"/>
            <person name="Tanaka K"/>
            <person name="Motone F"/>
            <person name="Kageyama Y"/>
            <person name="Nozu R"/>
            <person name="Adachi N"/>
            <person name="Nishimura O"/>
            <person name="Nakagawa R"/>
            <person name="Tanegashima C"/>
            <person name="Kiyatake I"/>
            <person name="Matsumoto R"/>
            <person name="Murakumo K"/>
            <person name="Nishida K"/>
            <person name="Terakita A"/>
            <person name="Kuratani S"/>
            <person name="Sato K"/>
            <person name="Hyodo S Kuraku.S."/>
        </authorList>
    </citation>
    <scope>NUCLEOTIDE SEQUENCE [LARGE SCALE GENOMIC DNA]</scope>
</reference>
<proteinExistence type="predicted"/>
<evidence type="ECO:0000256" key="1">
    <source>
        <dbReference type="SAM" id="MobiDB-lite"/>
    </source>
</evidence>
<dbReference type="Proteomes" id="UP000288216">
    <property type="component" value="Unassembled WGS sequence"/>
</dbReference>
<dbReference type="OrthoDB" id="3245100at2759"/>
<dbReference type="EMBL" id="BFAA01364718">
    <property type="protein sequence ID" value="GCB86898.1"/>
    <property type="molecule type" value="Genomic_DNA"/>
</dbReference>
<keyword evidence="3" id="KW-1185">Reference proteome</keyword>
<gene>
    <name evidence="2" type="ORF">scyTo_0027582</name>
</gene>
<feature type="region of interest" description="Disordered" evidence="1">
    <location>
        <begin position="151"/>
        <end position="171"/>
    </location>
</feature>
<evidence type="ECO:0000313" key="3">
    <source>
        <dbReference type="Proteomes" id="UP000288216"/>
    </source>
</evidence>
<organism evidence="2 3">
    <name type="scientific">Scyliorhinus torazame</name>
    <name type="common">Cloudy catshark</name>
    <name type="synonym">Catulus torazame</name>
    <dbReference type="NCBI Taxonomy" id="75743"/>
    <lineage>
        <taxon>Eukaryota</taxon>
        <taxon>Metazoa</taxon>
        <taxon>Chordata</taxon>
        <taxon>Craniata</taxon>
        <taxon>Vertebrata</taxon>
        <taxon>Chondrichthyes</taxon>
        <taxon>Elasmobranchii</taxon>
        <taxon>Galeomorphii</taxon>
        <taxon>Galeoidea</taxon>
        <taxon>Carcharhiniformes</taxon>
        <taxon>Scyliorhinidae</taxon>
        <taxon>Scyliorhinus</taxon>
    </lineage>
</organism>
<comment type="caution">
    <text evidence="2">The sequence shown here is derived from an EMBL/GenBank/DDBJ whole genome shotgun (WGS) entry which is preliminary data.</text>
</comment>
<dbReference type="STRING" id="75743.A0A401QNK9"/>
<dbReference type="OMA" id="HDYPTAK"/>
<accession>A0A401QNK9</accession>
<protein>
    <submittedName>
        <fullName evidence="2">Uncharacterized protein</fullName>
    </submittedName>
</protein>